<gene>
    <name evidence="2" type="primary">LOC107404595</name>
</gene>
<dbReference type="Gene3D" id="3.30.460.10">
    <property type="entry name" value="Beta Polymerase, domain 2"/>
    <property type="match status" value="1"/>
</dbReference>
<evidence type="ECO:0000313" key="2">
    <source>
        <dbReference type="RefSeq" id="XP_015867048.1"/>
    </source>
</evidence>
<dbReference type="Pfam" id="PF02410">
    <property type="entry name" value="RsfS"/>
    <property type="match status" value="1"/>
</dbReference>
<dbReference type="NCBIfam" id="TIGR00090">
    <property type="entry name" value="rsfS_iojap_ybeB"/>
    <property type="match status" value="1"/>
</dbReference>
<evidence type="ECO:0000256" key="1">
    <source>
        <dbReference type="ARBA" id="ARBA00010574"/>
    </source>
</evidence>
<dbReference type="InterPro" id="IPR043519">
    <property type="entry name" value="NT_sf"/>
</dbReference>
<proteinExistence type="inferred from homology"/>
<dbReference type="PANTHER" id="PTHR21043">
    <property type="entry name" value="IOJAP SUPERFAMILY ORTHOLOG"/>
    <property type="match status" value="1"/>
</dbReference>
<accession>A0A6P3YSR0</accession>
<dbReference type="InterPro" id="IPR004394">
    <property type="entry name" value="Iojap/RsfS/C7orf30"/>
</dbReference>
<dbReference type="SUPFAM" id="SSF81301">
    <property type="entry name" value="Nucleotidyltransferase"/>
    <property type="match status" value="1"/>
</dbReference>
<dbReference type="RefSeq" id="XP_015867048.1">
    <property type="nucleotide sequence ID" value="XM_016011562.2"/>
</dbReference>
<comment type="similarity">
    <text evidence="1">Belongs to the Iojap/RsfS family.</text>
</comment>
<dbReference type="PANTHER" id="PTHR21043:SF0">
    <property type="entry name" value="MITOCHONDRIAL ASSEMBLY OF RIBOSOMAL LARGE SUBUNIT PROTEIN 1"/>
    <property type="match status" value="1"/>
</dbReference>
<dbReference type="RefSeq" id="XP_015867967.2">
    <property type="nucleotide sequence ID" value="XM_016012481.4"/>
</dbReference>
<reference evidence="2" key="1">
    <citation type="submission" date="2022-04" db="UniProtKB">
        <authorList>
            <consortium name="RefSeq"/>
        </authorList>
    </citation>
    <scope>IDENTIFICATION</scope>
    <source>
        <tissue evidence="2">In vitro plantlets</tissue>
    </source>
</reference>
<dbReference type="HAMAP" id="MF_01477">
    <property type="entry name" value="Iojap_RsfS"/>
    <property type="match status" value="1"/>
</dbReference>
<protein>
    <submittedName>
        <fullName evidence="2">protein Iojap-related, mitochondrial-like isoform X1</fullName>
    </submittedName>
</protein>
<organism evidence="2">
    <name type="scientific">Ziziphus jujuba</name>
    <name type="common">Chinese jujube</name>
    <name type="synonym">Ziziphus sativa</name>
    <dbReference type="NCBI Taxonomy" id="326968"/>
    <lineage>
        <taxon>Eukaryota</taxon>
        <taxon>Viridiplantae</taxon>
        <taxon>Streptophyta</taxon>
        <taxon>Embryophyta</taxon>
        <taxon>Tracheophyta</taxon>
        <taxon>Spermatophyta</taxon>
        <taxon>Magnoliopsida</taxon>
        <taxon>eudicotyledons</taxon>
        <taxon>Gunneridae</taxon>
        <taxon>Pentapetalae</taxon>
        <taxon>rosids</taxon>
        <taxon>fabids</taxon>
        <taxon>Rosales</taxon>
        <taxon>Rhamnaceae</taxon>
        <taxon>Paliureae</taxon>
        <taxon>Ziziphus</taxon>
    </lineage>
</organism>
<sequence length="253" mass="28200">MALSTSRTLLRSFASLSPFARCSNSTSYGDSLWSSEPRAIFKGGSYFLAQRKLSSTSVLSLGSIEGAFPCELMSTKPLVVSDRNIALLQEWKLGFPSLSRALYCSTADFKKNELLELQEVEKVLSDVRADNVKVIPVQKHCAWADFMVIATGRSTWHVKNIAQALIYKVKQKQKGAQRLMLPSVEGQEGGKWIVIDSGKVVVHALDEKARDYYSLESLWTTGTSEKEPIQDLEKALVKIRRKNNSKKHAQKSA</sequence>
<name>A0A6P3YSR0_ZIZJJ</name>